<feature type="transmembrane region" description="Helical" evidence="2">
    <location>
        <begin position="96"/>
        <end position="116"/>
    </location>
</feature>
<accession>A0A7C4KYV7</accession>
<proteinExistence type="inferred from homology"/>
<feature type="transmembrane region" description="Helical" evidence="2">
    <location>
        <begin position="55"/>
        <end position="76"/>
    </location>
</feature>
<name>A0A7C4KYV7_9CHLR</name>
<dbReference type="GO" id="GO:0048038">
    <property type="term" value="F:quinone binding"/>
    <property type="evidence" value="ECO:0007669"/>
    <property type="project" value="UniProtKB-UniRule"/>
</dbReference>
<comment type="caution">
    <text evidence="3">The sequence shown here is derived from an EMBL/GenBank/DDBJ whole genome shotgun (WGS) entry which is preliminary data.</text>
</comment>
<dbReference type="AlphaFoldDB" id="A0A7C4KYV7"/>
<dbReference type="GO" id="GO:0008137">
    <property type="term" value="F:NADH dehydrogenase (ubiquinone) activity"/>
    <property type="evidence" value="ECO:0007669"/>
    <property type="project" value="UniProtKB-UniRule"/>
</dbReference>
<keyword evidence="2" id="KW-0812">Transmembrane</keyword>
<keyword evidence="2" id="KW-0874">Quinone</keyword>
<keyword evidence="2" id="KW-0520">NAD</keyword>
<feature type="transmembrane region" description="Helical" evidence="2">
    <location>
        <begin position="143"/>
        <end position="166"/>
    </location>
</feature>
<dbReference type="Gene3D" id="1.20.120.1200">
    <property type="entry name" value="NADH-ubiquinone/plastoquinone oxidoreductase chain 6, subunit NuoJ"/>
    <property type="match status" value="1"/>
</dbReference>
<comment type="function">
    <text evidence="2">NDH-1 shuttles electrons from NADH, via FMN and iron-sulfur (Fe-S) centers, to quinones in the respiratory chain. Couples the redox reaction to proton translocation (for every two electrons transferred, four hydrogen ions are translocated across the cytoplasmic membrane), and thus conserves the redox energy in a proton gradient.</text>
</comment>
<evidence type="ECO:0000256" key="2">
    <source>
        <dbReference type="RuleBase" id="RU004429"/>
    </source>
</evidence>
<protein>
    <recommendedName>
        <fullName evidence="2">NADH-quinone oxidoreductase subunit J</fullName>
        <ecNumber evidence="2">7.1.1.-</ecNumber>
    </recommendedName>
</protein>
<keyword evidence="2" id="KW-1003">Cell membrane</keyword>
<dbReference type="InterPro" id="IPR042106">
    <property type="entry name" value="Nuo/plastoQ_OxRdtase_6_NuoJ"/>
</dbReference>
<organism evidence="3">
    <name type="scientific">Bellilinea caldifistulae</name>
    <dbReference type="NCBI Taxonomy" id="360411"/>
    <lineage>
        <taxon>Bacteria</taxon>
        <taxon>Bacillati</taxon>
        <taxon>Chloroflexota</taxon>
        <taxon>Anaerolineae</taxon>
        <taxon>Anaerolineales</taxon>
        <taxon>Anaerolineaceae</taxon>
        <taxon>Bellilinea</taxon>
    </lineage>
</organism>
<gene>
    <name evidence="3" type="ORF">ENT17_04495</name>
</gene>
<evidence type="ECO:0000256" key="1">
    <source>
        <dbReference type="ARBA" id="ARBA00005698"/>
    </source>
</evidence>
<comment type="similarity">
    <text evidence="1 2">Belongs to the complex I subunit 6 family.</text>
</comment>
<dbReference type="EC" id="7.1.1.-" evidence="2"/>
<evidence type="ECO:0000313" key="3">
    <source>
        <dbReference type="EMBL" id="HGS86858.1"/>
    </source>
</evidence>
<dbReference type="PANTHER" id="PTHR33269">
    <property type="entry name" value="NADH-UBIQUINONE OXIDOREDUCTASE CHAIN 6"/>
    <property type="match status" value="1"/>
</dbReference>
<dbReference type="PANTHER" id="PTHR33269:SF17">
    <property type="entry name" value="NADH-UBIQUINONE OXIDOREDUCTASE CHAIN 6"/>
    <property type="match status" value="1"/>
</dbReference>
<comment type="subcellular location">
    <subcellularLocation>
        <location evidence="2">Cell membrane</location>
        <topology evidence="2">Multi-pass membrane protein</topology>
    </subcellularLocation>
</comment>
<keyword evidence="2" id="KW-0472">Membrane</keyword>
<reference evidence="3" key="1">
    <citation type="journal article" date="2020" name="mSystems">
        <title>Genome- and Community-Level Interaction Insights into Carbon Utilization and Element Cycling Functions of Hydrothermarchaeota in Hydrothermal Sediment.</title>
        <authorList>
            <person name="Zhou Z."/>
            <person name="Liu Y."/>
            <person name="Xu W."/>
            <person name="Pan J."/>
            <person name="Luo Z.H."/>
            <person name="Li M."/>
        </authorList>
    </citation>
    <scope>NUCLEOTIDE SEQUENCE [LARGE SCALE GENOMIC DNA]</scope>
    <source>
        <strain evidence="3">SpSt-556</strain>
    </source>
</reference>
<sequence length="174" mass="18784">MNGLQVVFLLAALVSLFSAVMVVSARRMMHAALWLVLTLMGVAVIFVTLQSSFFAVVQILVYVGAIAILIIFSVMLTRRVMEDHGDQILPGWRAAALVAVLVFAVLVGFLALWQGFTTLLVELPSDSDNLLELGKALVSPQGYVLPFELASVLLVAALIGATTIAVDRKEEQSR</sequence>
<dbReference type="InterPro" id="IPR001457">
    <property type="entry name" value="NADH_UbQ/plastoQ_OxRdtase_su6"/>
</dbReference>
<dbReference type="EMBL" id="DSXR01000051">
    <property type="protein sequence ID" value="HGS86858.1"/>
    <property type="molecule type" value="Genomic_DNA"/>
</dbReference>
<dbReference type="GO" id="GO:0005886">
    <property type="term" value="C:plasma membrane"/>
    <property type="evidence" value="ECO:0007669"/>
    <property type="project" value="UniProtKB-SubCell"/>
</dbReference>
<dbReference type="Pfam" id="PF00499">
    <property type="entry name" value="Oxidored_q3"/>
    <property type="match status" value="1"/>
</dbReference>
<comment type="catalytic activity">
    <reaction evidence="2">
        <text>a quinone + NADH + 5 H(+)(in) = a quinol + NAD(+) + 4 H(+)(out)</text>
        <dbReference type="Rhea" id="RHEA:57888"/>
        <dbReference type="ChEBI" id="CHEBI:15378"/>
        <dbReference type="ChEBI" id="CHEBI:24646"/>
        <dbReference type="ChEBI" id="CHEBI:57540"/>
        <dbReference type="ChEBI" id="CHEBI:57945"/>
        <dbReference type="ChEBI" id="CHEBI:132124"/>
    </reaction>
</comment>
<keyword evidence="2" id="KW-1133">Transmembrane helix</keyword>
<feature type="transmembrane region" description="Helical" evidence="2">
    <location>
        <begin position="31"/>
        <end position="49"/>
    </location>
</feature>
<feature type="transmembrane region" description="Helical" evidence="2">
    <location>
        <begin position="6"/>
        <end position="24"/>
    </location>
</feature>